<sequence length="83" mass="9990">MRKQILSFVFSKGFVRRRNLWYVAFATPFILFLTEYESHKVELIAQLAWRQRFAFSQFNSPQVECSKEEFAIIDHKIKMNTPK</sequence>
<gene>
    <name evidence="1" type="ORF">PSON_ATCC_30995.1.T0160254</name>
</gene>
<reference evidence="1" key="1">
    <citation type="submission" date="2021-01" db="EMBL/GenBank/DDBJ databases">
        <authorList>
            <consortium name="Genoscope - CEA"/>
            <person name="William W."/>
        </authorList>
    </citation>
    <scope>NUCLEOTIDE SEQUENCE</scope>
</reference>
<protein>
    <submittedName>
        <fullName evidence="1">Uncharacterized protein</fullName>
    </submittedName>
</protein>
<organism evidence="1 2">
    <name type="scientific">Paramecium sonneborni</name>
    <dbReference type="NCBI Taxonomy" id="65129"/>
    <lineage>
        <taxon>Eukaryota</taxon>
        <taxon>Sar</taxon>
        <taxon>Alveolata</taxon>
        <taxon>Ciliophora</taxon>
        <taxon>Intramacronucleata</taxon>
        <taxon>Oligohymenophorea</taxon>
        <taxon>Peniculida</taxon>
        <taxon>Parameciidae</taxon>
        <taxon>Paramecium</taxon>
    </lineage>
</organism>
<keyword evidence="2" id="KW-1185">Reference proteome</keyword>
<dbReference type="AlphaFoldDB" id="A0A8S1L992"/>
<accession>A0A8S1L992</accession>
<dbReference type="EMBL" id="CAJJDN010000016">
    <property type="protein sequence ID" value="CAD8062262.1"/>
    <property type="molecule type" value="Genomic_DNA"/>
</dbReference>
<dbReference type="Proteomes" id="UP000692954">
    <property type="component" value="Unassembled WGS sequence"/>
</dbReference>
<proteinExistence type="predicted"/>
<dbReference type="OrthoDB" id="10285428at2759"/>
<comment type="caution">
    <text evidence="1">The sequence shown here is derived from an EMBL/GenBank/DDBJ whole genome shotgun (WGS) entry which is preliminary data.</text>
</comment>
<name>A0A8S1L992_9CILI</name>
<evidence type="ECO:0000313" key="1">
    <source>
        <dbReference type="EMBL" id="CAD8062262.1"/>
    </source>
</evidence>
<evidence type="ECO:0000313" key="2">
    <source>
        <dbReference type="Proteomes" id="UP000692954"/>
    </source>
</evidence>